<protein>
    <submittedName>
        <fullName evidence="7">Similar to IYD: Iodotyrosine deiodinase 1 (Pongo abelii)</fullName>
    </submittedName>
</protein>
<evidence type="ECO:0000256" key="5">
    <source>
        <dbReference type="SAM" id="Phobius"/>
    </source>
</evidence>
<dbReference type="InterPro" id="IPR000415">
    <property type="entry name" value="Nitroreductase-like"/>
</dbReference>
<dbReference type="Gene3D" id="3.40.109.10">
    <property type="entry name" value="NADH Oxidase"/>
    <property type="match status" value="1"/>
</dbReference>
<dbReference type="Proteomes" id="UP000786811">
    <property type="component" value="Unassembled WGS sequence"/>
</dbReference>
<keyword evidence="8" id="KW-1185">Reference proteome</keyword>
<dbReference type="PANTHER" id="PTHR23026:SF90">
    <property type="entry name" value="IODOTYROSINE DEIODINASE 1"/>
    <property type="match status" value="1"/>
</dbReference>
<keyword evidence="5" id="KW-0812">Transmembrane</keyword>
<dbReference type="GO" id="GO:0005886">
    <property type="term" value="C:plasma membrane"/>
    <property type="evidence" value="ECO:0007669"/>
    <property type="project" value="TreeGrafter"/>
</dbReference>
<dbReference type="SUPFAM" id="SSF55469">
    <property type="entry name" value="FMN-dependent nitroreductase-like"/>
    <property type="match status" value="1"/>
</dbReference>
<proteinExistence type="inferred from homology"/>
<dbReference type="CDD" id="cd02144">
    <property type="entry name" value="iodotyrosine_dehalogenase"/>
    <property type="match status" value="1"/>
</dbReference>
<evidence type="ECO:0000259" key="6">
    <source>
        <dbReference type="Pfam" id="PF00881"/>
    </source>
</evidence>
<keyword evidence="5" id="KW-0472">Membrane</keyword>
<sequence>MLAELFPFWTNYGYCLIIIPIFYGIINIISKYKQLRCESGEENKNLRDSYSTEYIEDEPGNDEPALSINLEHIPYVYAKPSVEDLKNRAKEFYKIANARRTIRFFSSEPVPHSVIHDIIKAAGTAPSGAHTEPWTFVVVSDKMTKMRIREIIEQEEEINYKKRMGKKWTTDLKPLKTNWIKEYLTQAPYLIIVFKQKYGMLANGRPKIHYYCDMSKLCLLLPVGYPAVDATVPKLERKPLEDILIEI</sequence>
<organism evidence="7 8">
    <name type="scientific">Cotesia congregata</name>
    <name type="common">Parasitoid wasp</name>
    <name type="synonym">Apanteles congregatus</name>
    <dbReference type="NCBI Taxonomy" id="51543"/>
    <lineage>
        <taxon>Eukaryota</taxon>
        <taxon>Metazoa</taxon>
        <taxon>Ecdysozoa</taxon>
        <taxon>Arthropoda</taxon>
        <taxon>Hexapoda</taxon>
        <taxon>Insecta</taxon>
        <taxon>Pterygota</taxon>
        <taxon>Neoptera</taxon>
        <taxon>Endopterygota</taxon>
        <taxon>Hymenoptera</taxon>
        <taxon>Apocrita</taxon>
        <taxon>Ichneumonoidea</taxon>
        <taxon>Braconidae</taxon>
        <taxon>Microgastrinae</taxon>
        <taxon>Cotesia</taxon>
    </lineage>
</organism>
<evidence type="ECO:0000256" key="3">
    <source>
        <dbReference type="ARBA" id="ARBA00022643"/>
    </source>
</evidence>
<dbReference type="GO" id="GO:0140616">
    <property type="term" value="F:iodotyrosine deiodinase activity"/>
    <property type="evidence" value="ECO:0007669"/>
    <property type="project" value="UniProtKB-ARBA"/>
</dbReference>
<dbReference type="EMBL" id="CAJNRD030001122">
    <property type="protein sequence ID" value="CAG5101172.1"/>
    <property type="molecule type" value="Genomic_DNA"/>
</dbReference>
<comment type="caution">
    <text evidence="7">The sequence shown here is derived from an EMBL/GenBank/DDBJ whole genome shotgun (WGS) entry which is preliminary data.</text>
</comment>
<dbReference type="Pfam" id="PF00881">
    <property type="entry name" value="Nitroreductase"/>
    <property type="match status" value="1"/>
</dbReference>
<comment type="similarity">
    <text evidence="1">Belongs to the nitroreductase family.</text>
</comment>
<name>A0A8J2HKF3_COTCN</name>
<feature type="domain" description="Nitroreductase" evidence="6">
    <location>
        <begin position="98"/>
        <end position="193"/>
    </location>
</feature>
<dbReference type="GO" id="GO:0006570">
    <property type="term" value="P:tyrosine metabolic process"/>
    <property type="evidence" value="ECO:0007669"/>
    <property type="project" value="TreeGrafter"/>
</dbReference>
<dbReference type="OrthoDB" id="41362at2759"/>
<gene>
    <name evidence="7" type="ORF">HICCMSTLAB_LOCUS10245</name>
</gene>
<dbReference type="PANTHER" id="PTHR23026">
    <property type="entry name" value="NADPH NITROREDUCTASE"/>
    <property type="match status" value="1"/>
</dbReference>
<keyword evidence="3" id="KW-0288">FMN</keyword>
<feature type="transmembrane region" description="Helical" evidence="5">
    <location>
        <begin position="6"/>
        <end position="26"/>
    </location>
</feature>
<dbReference type="AlphaFoldDB" id="A0A8J2HKF3"/>
<dbReference type="InterPro" id="IPR050627">
    <property type="entry name" value="Nitroreductase/BluB"/>
</dbReference>
<accession>A0A8J2HKF3</accession>
<keyword evidence="5" id="KW-1133">Transmembrane helix</keyword>
<evidence type="ECO:0000256" key="4">
    <source>
        <dbReference type="ARBA" id="ARBA00023002"/>
    </source>
</evidence>
<dbReference type="InterPro" id="IPR029479">
    <property type="entry name" value="Nitroreductase"/>
</dbReference>
<reference evidence="7" key="1">
    <citation type="submission" date="2021-04" db="EMBL/GenBank/DDBJ databases">
        <authorList>
            <person name="Chebbi M.A.C M."/>
        </authorList>
    </citation>
    <scope>NUCLEOTIDE SEQUENCE</scope>
</reference>
<keyword evidence="2" id="KW-0285">Flavoprotein</keyword>
<evidence type="ECO:0000313" key="7">
    <source>
        <dbReference type="EMBL" id="CAG5101172.1"/>
    </source>
</evidence>
<keyword evidence="4" id="KW-0560">Oxidoreductase</keyword>
<evidence type="ECO:0000256" key="2">
    <source>
        <dbReference type="ARBA" id="ARBA00022630"/>
    </source>
</evidence>
<evidence type="ECO:0000256" key="1">
    <source>
        <dbReference type="ARBA" id="ARBA00007118"/>
    </source>
</evidence>
<evidence type="ECO:0000313" key="8">
    <source>
        <dbReference type="Proteomes" id="UP000786811"/>
    </source>
</evidence>